<sequence length="384" mass="42503">MGTTSSVISADKGSCECSSIDPGLNDPKGVMFDSACKGKRDQLLLVLQQGMDPNERESQSSGLRPLHFAARHGHLLCLEILLEYGAEVCAGDFYDWQAIHEAAMYGHLNCLELLLKYGAKVDAAAYNSNGPNTPLHYAARHGHVKCVELLLRKNANWKSCNRYGETPLHFTAMRGADVNAETREGLTAAYFCLFSSHASFLKELLNYGVDLNKQYKELRRTLLHYSALGGHEKMIKVLLRRNADTEIHAGERGFTPLHLATRMGQEKAVATLLKYGANIEATSSEGYTSLHHAARCGQCDVGKILVANGAEVNAVSDEAHESALHMCVQRNDKQFTELLIKANADLNIRDNEDKRPVDLPIQSEEVIHILKGAMFEKERVRIAK</sequence>
<proteinExistence type="predicted"/>
<keyword evidence="5" id="KW-1185">Reference proteome</keyword>
<dbReference type="InterPro" id="IPR002110">
    <property type="entry name" value="Ankyrin_rpt"/>
</dbReference>
<dbReference type="EMBL" id="JARQWQ010000002">
    <property type="protein sequence ID" value="KAK2573852.1"/>
    <property type="molecule type" value="Genomic_DNA"/>
</dbReference>
<feature type="repeat" description="ANK" evidence="3">
    <location>
        <begin position="94"/>
        <end position="126"/>
    </location>
</feature>
<gene>
    <name evidence="4" type="ORF">P5673_001558</name>
</gene>
<feature type="repeat" description="ANK" evidence="3">
    <location>
        <begin position="130"/>
        <end position="162"/>
    </location>
</feature>
<dbReference type="Pfam" id="PF00023">
    <property type="entry name" value="Ank"/>
    <property type="match status" value="1"/>
</dbReference>
<reference evidence="4" key="1">
    <citation type="journal article" date="2023" name="G3 (Bethesda)">
        <title>Whole genome assembly and annotation of the endangered Caribbean coral Acropora cervicornis.</title>
        <authorList>
            <person name="Selwyn J.D."/>
            <person name="Vollmer S.V."/>
        </authorList>
    </citation>
    <scope>NUCLEOTIDE SEQUENCE</scope>
    <source>
        <strain evidence="4">K2</strain>
    </source>
</reference>
<evidence type="ECO:0000256" key="3">
    <source>
        <dbReference type="PROSITE-ProRule" id="PRU00023"/>
    </source>
</evidence>
<dbReference type="PROSITE" id="PS50297">
    <property type="entry name" value="ANK_REP_REGION"/>
    <property type="match status" value="7"/>
</dbReference>
<dbReference type="AlphaFoldDB" id="A0AAD9R6B0"/>
<feature type="repeat" description="ANK" evidence="3">
    <location>
        <begin position="218"/>
        <end position="250"/>
    </location>
</feature>
<dbReference type="PANTHER" id="PTHR24173">
    <property type="entry name" value="ANKYRIN REPEAT CONTAINING"/>
    <property type="match status" value="1"/>
</dbReference>
<name>A0AAD9R6B0_ACRCE</name>
<evidence type="ECO:0000256" key="2">
    <source>
        <dbReference type="ARBA" id="ARBA00023043"/>
    </source>
</evidence>
<feature type="repeat" description="ANK" evidence="3">
    <location>
        <begin position="61"/>
        <end position="93"/>
    </location>
</feature>
<dbReference type="Gene3D" id="1.25.40.20">
    <property type="entry name" value="Ankyrin repeat-containing domain"/>
    <property type="match status" value="3"/>
</dbReference>
<keyword evidence="2 3" id="KW-0040">ANK repeat</keyword>
<organism evidence="4 5">
    <name type="scientific">Acropora cervicornis</name>
    <name type="common">Staghorn coral</name>
    <dbReference type="NCBI Taxonomy" id="6130"/>
    <lineage>
        <taxon>Eukaryota</taxon>
        <taxon>Metazoa</taxon>
        <taxon>Cnidaria</taxon>
        <taxon>Anthozoa</taxon>
        <taxon>Hexacorallia</taxon>
        <taxon>Scleractinia</taxon>
        <taxon>Astrocoeniina</taxon>
        <taxon>Acroporidae</taxon>
        <taxon>Acropora</taxon>
    </lineage>
</organism>
<protein>
    <submittedName>
        <fullName evidence="4">Ankyrin-3</fullName>
    </submittedName>
</protein>
<evidence type="ECO:0000256" key="1">
    <source>
        <dbReference type="ARBA" id="ARBA00022737"/>
    </source>
</evidence>
<accession>A0AAD9R6B0</accession>
<reference evidence="4" key="2">
    <citation type="journal article" date="2023" name="Science">
        <title>Genomic signatures of disease resistance in endangered staghorn corals.</title>
        <authorList>
            <person name="Vollmer S.V."/>
            <person name="Selwyn J.D."/>
            <person name="Despard B.A."/>
            <person name="Roesel C.L."/>
        </authorList>
    </citation>
    <scope>NUCLEOTIDE SEQUENCE</scope>
    <source>
        <strain evidence="4">K2</strain>
    </source>
</reference>
<dbReference type="SMART" id="SM00248">
    <property type="entry name" value="ANK"/>
    <property type="match status" value="8"/>
</dbReference>
<dbReference type="Proteomes" id="UP001249851">
    <property type="component" value="Unassembled WGS sequence"/>
</dbReference>
<dbReference type="Pfam" id="PF12796">
    <property type="entry name" value="Ank_2"/>
    <property type="match status" value="3"/>
</dbReference>
<dbReference type="Pfam" id="PF13637">
    <property type="entry name" value="Ank_4"/>
    <property type="match status" value="1"/>
</dbReference>
<dbReference type="PRINTS" id="PR01415">
    <property type="entry name" value="ANKYRIN"/>
</dbReference>
<keyword evidence="1" id="KW-0677">Repeat</keyword>
<comment type="caution">
    <text evidence="4">The sequence shown here is derived from an EMBL/GenBank/DDBJ whole genome shotgun (WGS) entry which is preliminary data.</text>
</comment>
<dbReference type="PROSITE" id="PS50088">
    <property type="entry name" value="ANK_REPEAT"/>
    <property type="match status" value="7"/>
</dbReference>
<feature type="repeat" description="ANK" evidence="3">
    <location>
        <begin position="285"/>
        <end position="317"/>
    </location>
</feature>
<evidence type="ECO:0000313" key="4">
    <source>
        <dbReference type="EMBL" id="KAK2573852.1"/>
    </source>
</evidence>
<dbReference type="InterPro" id="IPR036770">
    <property type="entry name" value="Ankyrin_rpt-contain_sf"/>
</dbReference>
<evidence type="ECO:0000313" key="5">
    <source>
        <dbReference type="Proteomes" id="UP001249851"/>
    </source>
</evidence>
<dbReference type="SUPFAM" id="SSF48403">
    <property type="entry name" value="Ankyrin repeat"/>
    <property type="match status" value="1"/>
</dbReference>
<feature type="repeat" description="ANK" evidence="3">
    <location>
        <begin position="319"/>
        <end position="351"/>
    </location>
</feature>
<dbReference type="PANTHER" id="PTHR24173:SF83">
    <property type="entry name" value="SOCS BOX DOMAIN-CONTAINING PROTEIN"/>
    <property type="match status" value="1"/>
</dbReference>
<feature type="repeat" description="ANK" evidence="3">
    <location>
        <begin position="252"/>
        <end position="284"/>
    </location>
</feature>